<protein>
    <submittedName>
        <fullName evidence="1">1358_t:CDS:1</fullName>
    </submittedName>
</protein>
<evidence type="ECO:0000313" key="1">
    <source>
        <dbReference type="EMBL" id="CAG8629421.1"/>
    </source>
</evidence>
<gene>
    <name evidence="1" type="ORF">SPELUC_LOCUS8170</name>
</gene>
<keyword evidence="2" id="KW-1185">Reference proteome</keyword>
<name>A0ACA9N294_9GLOM</name>
<comment type="caution">
    <text evidence="1">The sequence shown here is derived from an EMBL/GenBank/DDBJ whole genome shotgun (WGS) entry which is preliminary data.</text>
</comment>
<sequence length="260" mass="29656">RKNQDPVEWIEFLHEHLLPTTYKKPDESDTILKQRDNVGTKVRTPVSSELLHFGPNQPMKYQITNKTAMCRRNCRSICCKHVGVIQSRPFILNTFKEAINRARTCKMIFAREMSVCRLALYHQLAYASTQAPISPLHQPMYPVNQPVAPAQPLNASIKQVMAYYEKSTLLESENVQPTTNLFIAKIEEAYMAKRKHVDEEPTEVEPSPRNSYSNRDIQVSKQASNQKSEQGNSKKVMKRTSDNGKNPAILDNNKAAKQKG</sequence>
<dbReference type="Proteomes" id="UP000789366">
    <property type="component" value="Unassembled WGS sequence"/>
</dbReference>
<organism evidence="1 2">
    <name type="scientific">Cetraspora pellucida</name>
    <dbReference type="NCBI Taxonomy" id="1433469"/>
    <lineage>
        <taxon>Eukaryota</taxon>
        <taxon>Fungi</taxon>
        <taxon>Fungi incertae sedis</taxon>
        <taxon>Mucoromycota</taxon>
        <taxon>Glomeromycotina</taxon>
        <taxon>Glomeromycetes</taxon>
        <taxon>Diversisporales</taxon>
        <taxon>Gigasporaceae</taxon>
        <taxon>Cetraspora</taxon>
    </lineage>
</organism>
<dbReference type="EMBL" id="CAJVPW010011822">
    <property type="protein sequence ID" value="CAG8629421.1"/>
    <property type="molecule type" value="Genomic_DNA"/>
</dbReference>
<proteinExistence type="predicted"/>
<reference evidence="1" key="1">
    <citation type="submission" date="2021-06" db="EMBL/GenBank/DDBJ databases">
        <authorList>
            <person name="Kallberg Y."/>
            <person name="Tangrot J."/>
            <person name="Rosling A."/>
        </authorList>
    </citation>
    <scope>NUCLEOTIDE SEQUENCE</scope>
    <source>
        <strain evidence="1">28 12/20/2015</strain>
    </source>
</reference>
<feature type="non-terminal residue" evidence="1">
    <location>
        <position position="1"/>
    </location>
</feature>
<evidence type="ECO:0000313" key="2">
    <source>
        <dbReference type="Proteomes" id="UP000789366"/>
    </source>
</evidence>
<accession>A0ACA9N294</accession>